<dbReference type="Gene3D" id="1.10.287.110">
    <property type="entry name" value="DnaJ domain"/>
    <property type="match status" value="1"/>
</dbReference>
<gene>
    <name evidence="2" type="ORF">CEN89_742</name>
</gene>
<proteinExistence type="predicted"/>
<sequence>MKTENSPVYESEQSTDPYQKIRGELFAQFKLLETVSVRHRKTKYERGEDLRNRLSTNEKWKGVNKGLISDLCEVLKLNPDHATVISDESKNQDSPKEECLRFRKRNYGLFTRHISAGPFDEGAHYFQDVNLYPNRDNSIKVEFVENGESYAVPAFSDQKLATQTEKILNRLLGADGIQLKSEQWRQSRTDWWSRVATSTTINDREGIALAYNAFKLSAVLIQAIKSGVDEQGEELRSSLLDKWHRPADNRYLEDALAVDEIIQTTGLDAIKQFITDHHQEIDIYNLSYSVSIVGGQLILVIYYWRRNADHEKQERESEQLSTVTMPKNISSLELKNINIINTRDEYYNNEKKGEIGITLSDEDAIKFDCIVVPKADSHYIDAKMYPWIIETFGEKRQSKASEHRILRPTLKSSLKVLGIDEDEFSTLSTEEKERKLRNHYIDLVRSLHPDTVPDKDSDEYQTSHRLTTEVNTARDFIMDSIRGRN</sequence>
<comment type="caution">
    <text evidence="2">The sequence shown here is derived from an EMBL/GenBank/DDBJ whole genome shotgun (WGS) entry which is preliminary data.</text>
</comment>
<dbReference type="Proteomes" id="UP000315689">
    <property type="component" value="Unassembled WGS sequence"/>
</dbReference>
<dbReference type="EMBL" id="VMGK01000033">
    <property type="protein sequence ID" value="TSC92363.1"/>
    <property type="molecule type" value="Genomic_DNA"/>
</dbReference>
<dbReference type="InterPro" id="IPR036869">
    <property type="entry name" value="J_dom_sf"/>
</dbReference>
<organism evidence="2 3">
    <name type="scientific">Candidatus Berkelbacteria bacterium Licking1014_7</name>
    <dbReference type="NCBI Taxonomy" id="2017147"/>
    <lineage>
        <taxon>Bacteria</taxon>
        <taxon>Candidatus Berkelbacteria</taxon>
    </lineage>
</organism>
<reference evidence="2 3" key="1">
    <citation type="submission" date="2017-07" db="EMBL/GenBank/DDBJ databases">
        <title>Mechanisms for carbon and nitrogen cycling indicate functional differentiation within the Candidate Phyla Radiation.</title>
        <authorList>
            <person name="Danczak R.E."/>
            <person name="Johnston M.D."/>
            <person name="Kenah C."/>
            <person name="Slattery M."/>
            <person name="Wrighton K.C."/>
            <person name="Wilkins M.J."/>
        </authorList>
    </citation>
    <scope>NUCLEOTIDE SEQUENCE [LARGE SCALE GENOMIC DNA]</scope>
    <source>
        <strain evidence="2">Licking1014_7</strain>
    </source>
</reference>
<feature type="domain" description="J" evidence="1">
    <location>
        <begin position="412"/>
        <end position="485"/>
    </location>
</feature>
<evidence type="ECO:0000313" key="2">
    <source>
        <dbReference type="EMBL" id="TSC92363.1"/>
    </source>
</evidence>
<dbReference type="InterPro" id="IPR001623">
    <property type="entry name" value="DnaJ_domain"/>
</dbReference>
<accession>A0A554LHL0</accession>
<evidence type="ECO:0000259" key="1">
    <source>
        <dbReference type="PROSITE" id="PS50076"/>
    </source>
</evidence>
<evidence type="ECO:0000313" key="3">
    <source>
        <dbReference type="Proteomes" id="UP000315689"/>
    </source>
</evidence>
<dbReference type="SUPFAM" id="SSF46565">
    <property type="entry name" value="Chaperone J-domain"/>
    <property type="match status" value="1"/>
</dbReference>
<dbReference type="AlphaFoldDB" id="A0A554LHL0"/>
<protein>
    <recommendedName>
        <fullName evidence="1">J domain-containing protein</fullName>
    </recommendedName>
</protein>
<name>A0A554LHL0_9BACT</name>
<dbReference type="PROSITE" id="PS50076">
    <property type="entry name" value="DNAJ_2"/>
    <property type="match status" value="1"/>
</dbReference>